<gene>
    <name evidence="1" type="ordered locus">MGMSRv2__3867</name>
</gene>
<dbReference type="HOGENOM" id="CLU_2991356_0_0_5"/>
<dbReference type="Proteomes" id="UP000018922">
    <property type="component" value="Chromosome I"/>
</dbReference>
<organism evidence="1 2">
    <name type="scientific">Magnetospirillum gryphiswaldense (strain DSM 6361 / JCM 21280 / NBRC 15271 / MSR-1)</name>
    <dbReference type="NCBI Taxonomy" id="431944"/>
    <lineage>
        <taxon>Bacteria</taxon>
        <taxon>Pseudomonadati</taxon>
        <taxon>Pseudomonadota</taxon>
        <taxon>Alphaproteobacteria</taxon>
        <taxon>Rhodospirillales</taxon>
        <taxon>Rhodospirillaceae</taxon>
        <taxon>Magnetospirillum</taxon>
    </lineage>
</organism>
<evidence type="ECO:0000313" key="2">
    <source>
        <dbReference type="Proteomes" id="UP000018922"/>
    </source>
</evidence>
<evidence type="ECO:0008006" key="3">
    <source>
        <dbReference type="Google" id="ProtNLM"/>
    </source>
</evidence>
<dbReference type="eggNOG" id="COG1525">
    <property type="taxonomic scope" value="Bacteria"/>
</dbReference>
<dbReference type="KEGG" id="mgy:MGMSRv2__3867"/>
<dbReference type="AlphaFoldDB" id="V6F6T5"/>
<protein>
    <recommendedName>
        <fullName evidence="3">TNase-like domain-containing protein</fullName>
    </recommendedName>
</protein>
<dbReference type="STRING" id="1430440.MGMSRv2__3867"/>
<keyword evidence="2" id="KW-1185">Reference proteome</keyword>
<dbReference type="EMBL" id="HG794546">
    <property type="protein sequence ID" value="CDL01082.1"/>
    <property type="molecule type" value="Genomic_DNA"/>
</dbReference>
<reference evidence="1 2" key="1">
    <citation type="journal article" date="2014" name="Genome Announc.">
        <title>Complete genome sequence of Magnetospirillum gryphiswaldense MSR-1.</title>
        <authorList>
            <person name="Wang X."/>
            <person name="Wang Q."/>
            <person name="Zhang W."/>
            <person name="Wang Y."/>
            <person name="Li L."/>
            <person name="Wen T."/>
            <person name="Zhang T."/>
            <person name="Zhang Y."/>
            <person name="Xu J."/>
            <person name="Hu J."/>
            <person name="Li S."/>
            <person name="Liu L."/>
            <person name="Liu J."/>
            <person name="Jiang W."/>
            <person name="Tian J."/>
            <person name="Li Y."/>
            <person name="Schuler D."/>
            <person name="Wang L."/>
            <person name="Li J."/>
        </authorList>
    </citation>
    <scope>NUCLEOTIDE SEQUENCE [LARGE SCALE GENOMIC DNA]</scope>
    <source>
        <strain evidence="2">DSM 6361 / JCM 21280 / NBRC 15271 / MSR-1</strain>
    </source>
</reference>
<evidence type="ECO:0000313" key="1">
    <source>
        <dbReference type="EMBL" id="CDL01082.1"/>
    </source>
</evidence>
<accession>V6F6T5</accession>
<proteinExistence type="predicted"/>
<sequence>MAEGDLGQALVGAGVARADKNGPYEPDQTTALAAKRGLWAADMLIPKDWEAIRKKGE</sequence>
<name>V6F6T5_MAGGM</name>